<evidence type="ECO:0000313" key="3">
    <source>
        <dbReference type="Proteomes" id="UP000001258"/>
    </source>
</evidence>
<dbReference type="KEGG" id="bha:BH0488"/>
<dbReference type="PIR" id="H83710">
    <property type="entry name" value="H83710"/>
</dbReference>
<organism evidence="2 3">
    <name type="scientific">Halalkalibacterium halodurans (strain ATCC BAA-125 / DSM 18197 / FERM 7344 / JCM 9153 / C-125)</name>
    <name type="common">Bacillus halodurans</name>
    <dbReference type="NCBI Taxonomy" id="272558"/>
    <lineage>
        <taxon>Bacteria</taxon>
        <taxon>Bacillati</taxon>
        <taxon>Bacillota</taxon>
        <taxon>Bacilli</taxon>
        <taxon>Bacillales</taxon>
        <taxon>Bacillaceae</taxon>
        <taxon>Halalkalibacterium (ex Joshi et al. 2022)</taxon>
    </lineage>
</organism>
<dbReference type="Proteomes" id="UP000001258">
    <property type="component" value="Chromosome"/>
</dbReference>
<keyword evidence="1" id="KW-0472">Membrane</keyword>
<protein>
    <submittedName>
        <fullName evidence="2">BH0488 protein</fullName>
    </submittedName>
</protein>
<feature type="transmembrane region" description="Helical" evidence="1">
    <location>
        <begin position="81"/>
        <end position="99"/>
    </location>
</feature>
<dbReference type="HOGENOM" id="CLU_081578_4_0_9"/>
<evidence type="ECO:0000256" key="1">
    <source>
        <dbReference type="SAM" id="Phobius"/>
    </source>
</evidence>
<dbReference type="STRING" id="272558.gene:10726341"/>
<accession>Q9KFJ1</accession>
<dbReference type="InterPro" id="IPR006938">
    <property type="entry name" value="DUF624"/>
</dbReference>
<dbReference type="AlphaFoldDB" id="Q9KFJ1"/>
<keyword evidence="3" id="KW-1185">Reference proteome</keyword>
<proteinExistence type="predicted"/>
<feature type="transmembrane region" description="Helical" evidence="1">
    <location>
        <begin position="25"/>
        <end position="51"/>
    </location>
</feature>
<feature type="transmembrane region" description="Helical" evidence="1">
    <location>
        <begin position="176"/>
        <end position="193"/>
    </location>
</feature>
<keyword evidence="1" id="KW-1133">Transmembrane helix</keyword>
<dbReference type="eggNOG" id="COG5578">
    <property type="taxonomic scope" value="Bacteria"/>
</dbReference>
<feature type="transmembrane region" description="Helical" evidence="1">
    <location>
        <begin position="111"/>
        <end position="134"/>
    </location>
</feature>
<sequence>MEMHGFTGAFYRVCVWIARFAYVNALWVTFTLLGLIVLGFMPATTAMFAVVRRWVQNDHDIPIFKTFVTNYRKDFVKANGLGLFYGLLIGLILVNLALLPPDPLWATLLRYAFMFIGLLTFGALLFLIPVFVHFELSIYQYVRTSIMLALSYPHYAITMTAGMFALQYVFMTVPGLIPFFAASFISYVLMWLSNRVFSHLKKRSDATDYEGQASGV</sequence>
<reference evidence="2 3" key="1">
    <citation type="journal article" date="2000" name="Nucleic Acids Res.">
        <title>Complete genome sequence of the alkaliphilic bacterium Bacillus halodurans and genomic sequence comparison with Bacillus subtilis.</title>
        <authorList>
            <person name="Takami H."/>
            <person name="Nakasone K."/>
            <person name="Takaki Y."/>
            <person name="Maeno G."/>
            <person name="Sasaki R."/>
            <person name="Masui N."/>
            <person name="Fuji F."/>
            <person name="Hirama C."/>
            <person name="Nakamura Y."/>
            <person name="Ogasawara N."/>
            <person name="Kuhara S."/>
            <person name="Horikoshi K."/>
        </authorList>
    </citation>
    <scope>NUCLEOTIDE SEQUENCE [LARGE SCALE GENOMIC DNA]</scope>
    <source>
        <strain evidence="3">ATCC BAA-125 / DSM 18197 / FERM 7344 / JCM 9153 / C-125</strain>
    </source>
</reference>
<name>Q9KFJ1_HALH5</name>
<feature type="transmembrane region" description="Helical" evidence="1">
    <location>
        <begin position="146"/>
        <end position="170"/>
    </location>
</feature>
<dbReference type="EMBL" id="BA000004">
    <property type="protein sequence ID" value="BAB04207.1"/>
    <property type="molecule type" value="Genomic_DNA"/>
</dbReference>
<evidence type="ECO:0000313" key="2">
    <source>
        <dbReference type="EMBL" id="BAB04207.1"/>
    </source>
</evidence>
<keyword evidence="1" id="KW-0812">Transmembrane</keyword>
<dbReference type="Pfam" id="PF04854">
    <property type="entry name" value="DUF624"/>
    <property type="match status" value="1"/>
</dbReference>
<gene>
    <name evidence="2" type="ordered locus">BH0488</name>
</gene>